<comment type="caution">
    <text evidence="9">The sequence shown here is derived from an EMBL/GenBank/DDBJ whole genome shotgun (WGS) entry which is preliminary data.</text>
</comment>
<feature type="transmembrane region" description="Helical" evidence="7">
    <location>
        <begin position="158"/>
        <end position="179"/>
    </location>
</feature>
<dbReference type="PROSITE" id="PS50928">
    <property type="entry name" value="ABC_TM1"/>
    <property type="match status" value="1"/>
</dbReference>
<dbReference type="GO" id="GO:0055085">
    <property type="term" value="P:transmembrane transport"/>
    <property type="evidence" value="ECO:0007669"/>
    <property type="project" value="InterPro"/>
</dbReference>
<evidence type="ECO:0000256" key="7">
    <source>
        <dbReference type="RuleBase" id="RU363032"/>
    </source>
</evidence>
<accession>F0GTK1</accession>
<proteinExistence type="inferred from homology"/>
<organism evidence="9 10">
    <name type="scientific">Anaerococcus prevotii ACS-065-V-Col13</name>
    <dbReference type="NCBI Taxonomy" id="879305"/>
    <lineage>
        <taxon>Bacteria</taxon>
        <taxon>Bacillati</taxon>
        <taxon>Bacillota</taxon>
        <taxon>Tissierellia</taxon>
        <taxon>Tissierellales</taxon>
        <taxon>Peptoniphilaceae</taxon>
        <taxon>Anaerococcus</taxon>
    </lineage>
</organism>
<comment type="similarity">
    <text evidence="7">Belongs to the binding-protein-dependent transport system permease family.</text>
</comment>
<feature type="transmembrane region" description="Helical" evidence="7">
    <location>
        <begin position="31"/>
        <end position="53"/>
    </location>
</feature>
<keyword evidence="4 7" id="KW-0812">Transmembrane</keyword>
<keyword evidence="5 7" id="KW-1133">Transmembrane helix</keyword>
<dbReference type="STRING" id="879305.HMPREF9290_1228"/>
<feature type="transmembrane region" description="Helical" evidence="7">
    <location>
        <begin position="258"/>
        <end position="279"/>
    </location>
</feature>
<evidence type="ECO:0000256" key="1">
    <source>
        <dbReference type="ARBA" id="ARBA00004651"/>
    </source>
</evidence>
<keyword evidence="3" id="KW-1003">Cell membrane</keyword>
<comment type="subcellular location">
    <subcellularLocation>
        <location evidence="1 7">Cell membrane</location>
        <topology evidence="1 7">Multi-pass membrane protein</topology>
    </subcellularLocation>
</comment>
<dbReference type="Pfam" id="PF00528">
    <property type="entry name" value="BPD_transp_1"/>
    <property type="match status" value="1"/>
</dbReference>
<name>F0GTK1_9FIRM</name>
<dbReference type="RefSeq" id="WP_004833884.1">
    <property type="nucleotide sequence ID" value="NZ_AEXM01000005.1"/>
</dbReference>
<dbReference type="Proteomes" id="UP000005286">
    <property type="component" value="Unassembled WGS sequence"/>
</dbReference>
<evidence type="ECO:0000256" key="3">
    <source>
        <dbReference type="ARBA" id="ARBA00022475"/>
    </source>
</evidence>
<dbReference type="AlphaFoldDB" id="F0GTK1"/>
<gene>
    <name evidence="9" type="ORF">HMPREF9290_1228</name>
</gene>
<keyword evidence="10" id="KW-1185">Reference proteome</keyword>
<feature type="transmembrane region" description="Helical" evidence="7">
    <location>
        <begin position="200"/>
        <end position="222"/>
    </location>
</feature>
<evidence type="ECO:0000259" key="8">
    <source>
        <dbReference type="PROSITE" id="PS50928"/>
    </source>
</evidence>
<reference evidence="9 10" key="1">
    <citation type="submission" date="2011-01" db="EMBL/GenBank/DDBJ databases">
        <authorList>
            <person name="Durkin A.S."/>
            <person name="Madupu R."/>
            <person name="Torralba M."/>
            <person name="Gillis M."/>
            <person name="Methe B."/>
            <person name="Sutton G."/>
            <person name="Nelson K.E."/>
        </authorList>
    </citation>
    <scope>NUCLEOTIDE SEQUENCE [LARGE SCALE GENOMIC DNA]</scope>
    <source>
        <strain evidence="9 10">ACS-065-V-Col13</strain>
    </source>
</reference>
<dbReference type="GO" id="GO:0005886">
    <property type="term" value="C:plasma membrane"/>
    <property type="evidence" value="ECO:0007669"/>
    <property type="project" value="UniProtKB-SubCell"/>
</dbReference>
<dbReference type="PANTHER" id="PTHR43744">
    <property type="entry name" value="ABC TRANSPORTER PERMEASE PROTEIN MG189-RELATED-RELATED"/>
    <property type="match status" value="1"/>
</dbReference>
<dbReference type="SUPFAM" id="SSF161098">
    <property type="entry name" value="MetI-like"/>
    <property type="match status" value="1"/>
</dbReference>
<feature type="domain" description="ABC transmembrane type-1" evidence="8">
    <location>
        <begin position="90"/>
        <end position="279"/>
    </location>
</feature>
<evidence type="ECO:0000256" key="2">
    <source>
        <dbReference type="ARBA" id="ARBA00022448"/>
    </source>
</evidence>
<dbReference type="Gene3D" id="1.10.3720.10">
    <property type="entry name" value="MetI-like"/>
    <property type="match status" value="1"/>
</dbReference>
<evidence type="ECO:0000313" key="10">
    <source>
        <dbReference type="Proteomes" id="UP000005286"/>
    </source>
</evidence>
<evidence type="ECO:0000256" key="6">
    <source>
        <dbReference type="ARBA" id="ARBA00023136"/>
    </source>
</evidence>
<dbReference type="PANTHER" id="PTHR43744:SF8">
    <property type="entry name" value="SN-GLYCEROL-3-PHOSPHATE TRANSPORT SYSTEM PERMEASE PROTEIN UGPE"/>
    <property type="match status" value="1"/>
</dbReference>
<dbReference type="InterPro" id="IPR035906">
    <property type="entry name" value="MetI-like_sf"/>
</dbReference>
<evidence type="ECO:0000256" key="4">
    <source>
        <dbReference type="ARBA" id="ARBA00022692"/>
    </source>
</evidence>
<dbReference type="CDD" id="cd06261">
    <property type="entry name" value="TM_PBP2"/>
    <property type="match status" value="1"/>
</dbReference>
<keyword evidence="6 7" id="KW-0472">Membrane</keyword>
<feature type="transmembrane region" description="Helical" evidence="7">
    <location>
        <begin position="89"/>
        <end position="118"/>
    </location>
</feature>
<protein>
    <submittedName>
        <fullName evidence="9">ABC transporter, permease protein</fullName>
    </submittedName>
</protein>
<sequence>MQVSSNISNIKEINAKQKEKSIKRSLKKTEVLRLILNIIVVFFVLFPIIYAFVMSVKPSHELYDKTFFTAHPTINNYKDVFKIAPIEGYIINSLIVSVIITSFQMVTAILSAFALHFLNFKKKGILFAIIMATTMIPGETTIISNFLMISGWGFTDSFFGLVAPYLTSAMGIFLFRQAFKSFPMEIYEASKIDGASDLGFIFRILIPLSKPTIGALAVQSFLGAWNMYMWPLLITGSDRYRTVQIGISMLNSADSQSMLLMIAGVVVCMIPSLIIFMFAQKNMVKGLTTGAVKG</sequence>
<feature type="transmembrane region" description="Helical" evidence="7">
    <location>
        <begin position="125"/>
        <end position="152"/>
    </location>
</feature>
<dbReference type="InterPro" id="IPR000515">
    <property type="entry name" value="MetI-like"/>
</dbReference>
<evidence type="ECO:0000256" key="5">
    <source>
        <dbReference type="ARBA" id="ARBA00022989"/>
    </source>
</evidence>
<dbReference type="eggNOG" id="COG0395">
    <property type="taxonomic scope" value="Bacteria"/>
</dbReference>
<dbReference type="PATRIC" id="fig|879305.3.peg.132"/>
<keyword evidence="2 7" id="KW-0813">Transport</keyword>
<dbReference type="EMBL" id="AEXM01000005">
    <property type="protein sequence ID" value="EGC82846.1"/>
    <property type="molecule type" value="Genomic_DNA"/>
</dbReference>
<evidence type="ECO:0000313" key="9">
    <source>
        <dbReference type="EMBL" id="EGC82846.1"/>
    </source>
</evidence>